<keyword evidence="7" id="KW-1185">Reference proteome</keyword>
<feature type="region of interest" description="Disordered" evidence="4">
    <location>
        <begin position="131"/>
        <end position="154"/>
    </location>
</feature>
<dbReference type="Pfam" id="PF00392">
    <property type="entry name" value="GntR"/>
    <property type="match status" value="1"/>
</dbReference>
<dbReference type="PANTHER" id="PTHR38445:SF9">
    <property type="entry name" value="HTH-TYPE TRANSCRIPTIONAL REPRESSOR YTRA"/>
    <property type="match status" value="1"/>
</dbReference>
<evidence type="ECO:0000313" key="6">
    <source>
        <dbReference type="EMBL" id="PCC40486.1"/>
    </source>
</evidence>
<feature type="domain" description="HTH gntR-type" evidence="5">
    <location>
        <begin position="12"/>
        <end position="80"/>
    </location>
</feature>
<dbReference type="RefSeq" id="WP_096196587.1">
    <property type="nucleotide sequence ID" value="NZ_NRGR01000006.1"/>
</dbReference>
<dbReference type="PANTHER" id="PTHR38445">
    <property type="entry name" value="HTH-TYPE TRANSCRIPTIONAL REPRESSOR YTRA"/>
    <property type="match status" value="1"/>
</dbReference>
<protein>
    <recommendedName>
        <fullName evidence="5">HTH gntR-type domain-containing protein</fullName>
    </recommendedName>
</protein>
<evidence type="ECO:0000313" key="7">
    <source>
        <dbReference type="Proteomes" id="UP000218598"/>
    </source>
</evidence>
<dbReference type="Gene3D" id="1.10.10.10">
    <property type="entry name" value="Winged helix-like DNA-binding domain superfamily/Winged helix DNA-binding domain"/>
    <property type="match status" value="1"/>
</dbReference>
<organism evidence="6 7">
    <name type="scientific">Brachybacterium alimentarium</name>
    <dbReference type="NCBI Taxonomy" id="47845"/>
    <lineage>
        <taxon>Bacteria</taxon>
        <taxon>Bacillati</taxon>
        <taxon>Actinomycetota</taxon>
        <taxon>Actinomycetes</taxon>
        <taxon>Micrococcales</taxon>
        <taxon>Dermabacteraceae</taxon>
        <taxon>Brachybacterium</taxon>
    </lineage>
</organism>
<dbReference type="SUPFAM" id="SSF46785">
    <property type="entry name" value="Winged helix' DNA-binding domain"/>
    <property type="match status" value="1"/>
</dbReference>
<evidence type="ECO:0000256" key="4">
    <source>
        <dbReference type="SAM" id="MobiDB-lite"/>
    </source>
</evidence>
<accession>A0A2A3YM94</accession>
<evidence type="ECO:0000256" key="3">
    <source>
        <dbReference type="ARBA" id="ARBA00023163"/>
    </source>
</evidence>
<keyword evidence="1" id="KW-0805">Transcription regulation</keyword>
<sequence>MSQIVVDLGDPTPPYEQVRRGVLTQIVSGRLRPGDRLPTIRALASDLGLAPGTVARAYKLLEEAQLITTRRGAGTTVASRGDGTQVPTAADDARLTTADSNETLAAKSAAHVAAARATGHSDREILHAVHAALSDPHQPRRATDQQPARSDSPR</sequence>
<gene>
    <name evidence="6" type="ORF">CIK66_03660</name>
</gene>
<feature type="compositionally biased region" description="Polar residues" evidence="4">
    <location>
        <begin position="144"/>
        <end position="154"/>
    </location>
</feature>
<dbReference type="Proteomes" id="UP000218598">
    <property type="component" value="Unassembled WGS sequence"/>
</dbReference>
<dbReference type="PROSITE" id="PS50949">
    <property type="entry name" value="HTH_GNTR"/>
    <property type="match status" value="1"/>
</dbReference>
<dbReference type="InterPro" id="IPR000524">
    <property type="entry name" value="Tscrpt_reg_HTH_GntR"/>
</dbReference>
<evidence type="ECO:0000256" key="1">
    <source>
        <dbReference type="ARBA" id="ARBA00023015"/>
    </source>
</evidence>
<name>A0A2A3YM94_9MICO</name>
<dbReference type="GO" id="GO:0003677">
    <property type="term" value="F:DNA binding"/>
    <property type="evidence" value="ECO:0007669"/>
    <property type="project" value="UniProtKB-KW"/>
</dbReference>
<evidence type="ECO:0000256" key="2">
    <source>
        <dbReference type="ARBA" id="ARBA00023125"/>
    </source>
</evidence>
<dbReference type="EMBL" id="NRGR01000006">
    <property type="protein sequence ID" value="PCC40486.1"/>
    <property type="molecule type" value="Genomic_DNA"/>
</dbReference>
<dbReference type="SMART" id="SM00345">
    <property type="entry name" value="HTH_GNTR"/>
    <property type="match status" value="1"/>
</dbReference>
<comment type="caution">
    <text evidence="6">The sequence shown here is derived from an EMBL/GenBank/DDBJ whole genome shotgun (WGS) entry which is preliminary data.</text>
</comment>
<dbReference type="InterPro" id="IPR036390">
    <property type="entry name" value="WH_DNA-bd_sf"/>
</dbReference>
<dbReference type="AlphaFoldDB" id="A0A2A3YM94"/>
<proteinExistence type="predicted"/>
<dbReference type="CDD" id="cd07377">
    <property type="entry name" value="WHTH_GntR"/>
    <property type="match status" value="1"/>
</dbReference>
<keyword evidence="3" id="KW-0804">Transcription</keyword>
<reference evidence="6 7" key="1">
    <citation type="journal article" date="2017" name="Elife">
        <title>Extensive horizontal gene transfer in cheese-associated bacteria.</title>
        <authorList>
            <person name="Bonham K.S."/>
            <person name="Wolfe B.E."/>
            <person name="Dutton R.J."/>
        </authorList>
    </citation>
    <scope>NUCLEOTIDE SEQUENCE [LARGE SCALE GENOMIC DNA]</scope>
    <source>
        <strain evidence="6 7">341_9</strain>
    </source>
</reference>
<evidence type="ECO:0000259" key="5">
    <source>
        <dbReference type="PROSITE" id="PS50949"/>
    </source>
</evidence>
<dbReference type="OrthoDB" id="4307011at2"/>
<dbReference type="GO" id="GO:0003700">
    <property type="term" value="F:DNA-binding transcription factor activity"/>
    <property type="evidence" value="ECO:0007669"/>
    <property type="project" value="InterPro"/>
</dbReference>
<keyword evidence="2" id="KW-0238">DNA-binding</keyword>
<dbReference type="InterPro" id="IPR036388">
    <property type="entry name" value="WH-like_DNA-bd_sf"/>
</dbReference>